<evidence type="ECO:0000256" key="1">
    <source>
        <dbReference type="ARBA" id="ARBA00023002"/>
    </source>
</evidence>
<dbReference type="InterPro" id="IPR002347">
    <property type="entry name" value="SDR_fam"/>
</dbReference>
<proteinExistence type="predicted"/>
<dbReference type="Gene3D" id="3.40.50.720">
    <property type="entry name" value="NAD(P)-binding Rossmann-like Domain"/>
    <property type="match status" value="1"/>
</dbReference>
<dbReference type="SUPFAM" id="SSF51735">
    <property type="entry name" value="NAD(P)-binding Rossmann-fold domains"/>
    <property type="match status" value="1"/>
</dbReference>
<dbReference type="RefSeq" id="WP_156216446.1">
    <property type="nucleotide sequence ID" value="NZ_WOFH01000004.1"/>
</dbReference>
<keyword evidence="3" id="KW-1185">Reference proteome</keyword>
<dbReference type="InterPro" id="IPR052228">
    <property type="entry name" value="Sec_Metab_Biosynth_Oxidored"/>
</dbReference>
<gene>
    <name evidence="2" type="ORF">GNZ18_12370</name>
</gene>
<evidence type="ECO:0000313" key="3">
    <source>
        <dbReference type="Proteomes" id="UP000432015"/>
    </source>
</evidence>
<dbReference type="InterPro" id="IPR036291">
    <property type="entry name" value="NAD(P)-bd_dom_sf"/>
</dbReference>
<keyword evidence="1" id="KW-0560">Oxidoreductase</keyword>
<dbReference type="EMBL" id="WOFH01000004">
    <property type="protein sequence ID" value="MUN37391.1"/>
    <property type="molecule type" value="Genomic_DNA"/>
</dbReference>
<dbReference type="PANTHER" id="PTHR47534:SF3">
    <property type="entry name" value="ALCOHOL DEHYDROGENASE-LIKE C-TERMINAL DOMAIN-CONTAINING PROTEIN"/>
    <property type="match status" value="1"/>
</dbReference>
<organism evidence="2 3">
    <name type="scientific">Actinomadura litoris</name>
    <dbReference type="NCBI Taxonomy" id="2678616"/>
    <lineage>
        <taxon>Bacteria</taxon>
        <taxon>Bacillati</taxon>
        <taxon>Actinomycetota</taxon>
        <taxon>Actinomycetes</taxon>
        <taxon>Streptosporangiales</taxon>
        <taxon>Thermomonosporaceae</taxon>
        <taxon>Actinomadura</taxon>
    </lineage>
</organism>
<dbReference type="Pfam" id="PF00106">
    <property type="entry name" value="adh_short"/>
    <property type="match status" value="1"/>
</dbReference>
<sequence length="276" mass="29983">MKNFVITGGTDGMGRALGLTYLERGDAVAVVGRDAGRGAAFLDAARRLGAAERARFVRADLSVMAETRGAVQEVRAHFAKVDALVLCARHFRSTRLVTAEGFENTFAHFYLSRFLMSYEMTDLLDAADRPVILNVAGPGPNPEAVRWDDLGRERDYDGQGALMQGGLLNDLLGTGYVRIRPSKKVRYVLYNPGSVATALSGEYHPHVAAQIEVMRRHAQPVDKAIVPMLDLLDDPPAEPLSAVVMGRPIPLDGPGFDPGAARRLHDLTRELLAPTP</sequence>
<dbReference type="PANTHER" id="PTHR47534">
    <property type="entry name" value="YALI0E05731P"/>
    <property type="match status" value="1"/>
</dbReference>
<dbReference type="GO" id="GO:0016491">
    <property type="term" value="F:oxidoreductase activity"/>
    <property type="evidence" value="ECO:0007669"/>
    <property type="project" value="UniProtKB-KW"/>
</dbReference>
<evidence type="ECO:0000313" key="2">
    <source>
        <dbReference type="EMBL" id="MUN37391.1"/>
    </source>
</evidence>
<name>A0A7K1KYV6_9ACTN</name>
<comment type="caution">
    <text evidence="2">The sequence shown here is derived from an EMBL/GenBank/DDBJ whole genome shotgun (WGS) entry which is preliminary data.</text>
</comment>
<protein>
    <submittedName>
        <fullName evidence="2">SDR family NAD(P)-dependent oxidoreductase</fullName>
    </submittedName>
</protein>
<reference evidence="2 3" key="1">
    <citation type="submission" date="2019-11" db="EMBL/GenBank/DDBJ databases">
        <authorList>
            <person name="Cao P."/>
        </authorList>
    </citation>
    <scope>NUCLEOTIDE SEQUENCE [LARGE SCALE GENOMIC DNA]</scope>
    <source>
        <strain evidence="2 3">NEAU-AAG5</strain>
    </source>
</reference>
<dbReference type="AlphaFoldDB" id="A0A7K1KYV6"/>
<dbReference type="Proteomes" id="UP000432015">
    <property type="component" value="Unassembled WGS sequence"/>
</dbReference>
<accession>A0A7K1KYV6</accession>